<keyword evidence="1" id="KW-1133">Transmembrane helix</keyword>
<sequence length="419" mass="46543">MRLHIIVLSLITAPINCNYPQFNANSDRNSTSTQAYKGEGARNVTLRLADRRAGRWRHYNKLVKKLIKFVENLQQADGQQCITDLTTLLAGASSVLAQAPFCALVSQNCGSDLPYWKLRVLDAWPRLPPGLTSKGPMFLLGDYDTCAKQWDEVIEEMENITSERVHYCRTTMTAKSEAGAITVTTGFCLPSSCRVNAVASLASHFSEEFLGFPGISENWISVDRTACQGKNDNRLVEKLLLISSIAITLILITGTSLDVFVINKRPGKGHADDRTFSGSDMTAAMNAPRKFNWFNAPSVALTYKNVPDLSRTLAKPAIILDILCSFSVRVSLRQLNRNTAKEIACLNGIKVISMLWVILGHSSLFTLPYMDNLPTFLPLLKRSRWLAPILLNSSLAVDSFLFISGTVVAFSMRKRLLFR</sequence>
<keyword evidence="2" id="KW-0732">Signal</keyword>
<evidence type="ECO:0000313" key="4">
    <source>
        <dbReference type="EMBL" id="CAJ0594363.1"/>
    </source>
</evidence>
<reference evidence="4" key="1">
    <citation type="submission" date="2023-07" db="EMBL/GenBank/DDBJ databases">
        <authorList>
            <consortium name="CYATHOMIX"/>
        </authorList>
    </citation>
    <scope>NUCLEOTIDE SEQUENCE</scope>
    <source>
        <strain evidence="4">N/A</strain>
    </source>
</reference>
<keyword evidence="1" id="KW-0472">Membrane</keyword>
<protein>
    <recommendedName>
        <fullName evidence="3">Nose resistant-to-fluoxetine protein N-terminal domain-containing protein</fullName>
    </recommendedName>
</protein>
<keyword evidence="5" id="KW-1185">Reference proteome</keyword>
<feature type="transmembrane region" description="Helical" evidence="1">
    <location>
        <begin position="385"/>
        <end position="410"/>
    </location>
</feature>
<evidence type="ECO:0000313" key="5">
    <source>
        <dbReference type="Proteomes" id="UP001176961"/>
    </source>
</evidence>
<feature type="transmembrane region" description="Helical" evidence="1">
    <location>
        <begin position="343"/>
        <end position="365"/>
    </location>
</feature>
<dbReference type="InterPro" id="IPR052728">
    <property type="entry name" value="O2_lipid_transport_reg"/>
</dbReference>
<dbReference type="PANTHER" id="PTHR11161:SF68">
    <property type="entry name" value="NOSE RESISTANT-TO-FLUOXETINE PROTEIN N-TERMINAL DOMAIN-CONTAINING PROTEIN"/>
    <property type="match status" value="1"/>
</dbReference>
<dbReference type="AlphaFoldDB" id="A0AA36LZA8"/>
<evidence type="ECO:0000259" key="3">
    <source>
        <dbReference type="SMART" id="SM00703"/>
    </source>
</evidence>
<evidence type="ECO:0000256" key="2">
    <source>
        <dbReference type="SAM" id="SignalP"/>
    </source>
</evidence>
<name>A0AA36LZA8_CYLNA</name>
<keyword evidence="1" id="KW-0812">Transmembrane</keyword>
<dbReference type="Pfam" id="PF20146">
    <property type="entry name" value="NRF"/>
    <property type="match status" value="1"/>
</dbReference>
<organism evidence="4 5">
    <name type="scientific">Cylicocyclus nassatus</name>
    <name type="common">Nematode worm</name>
    <dbReference type="NCBI Taxonomy" id="53992"/>
    <lineage>
        <taxon>Eukaryota</taxon>
        <taxon>Metazoa</taxon>
        <taxon>Ecdysozoa</taxon>
        <taxon>Nematoda</taxon>
        <taxon>Chromadorea</taxon>
        <taxon>Rhabditida</taxon>
        <taxon>Rhabditina</taxon>
        <taxon>Rhabditomorpha</taxon>
        <taxon>Strongyloidea</taxon>
        <taxon>Strongylidae</taxon>
        <taxon>Cylicocyclus</taxon>
    </lineage>
</organism>
<accession>A0AA36LZA8</accession>
<feature type="transmembrane region" description="Helical" evidence="1">
    <location>
        <begin position="239"/>
        <end position="261"/>
    </location>
</feature>
<feature type="signal peptide" evidence="2">
    <location>
        <begin position="1"/>
        <end position="17"/>
    </location>
</feature>
<dbReference type="PANTHER" id="PTHR11161">
    <property type="entry name" value="O-ACYLTRANSFERASE"/>
    <property type="match status" value="1"/>
</dbReference>
<feature type="chain" id="PRO_5041457227" description="Nose resistant-to-fluoxetine protein N-terminal domain-containing protein" evidence="2">
    <location>
        <begin position="18"/>
        <end position="419"/>
    </location>
</feature>
<dbReference type="EMBL" id="CATQJL010000112">
    <property type="protein sequence ID" value="CAJ0594363.1"/>
    <property type="molecule type" value="Genomic_DNA"/>
</dbReference>
<feature type="domain" description="Nose resistant-to-fluoxetine protein N-terminal" evidence="3">
    <location>
        <begin position="78"/>
        <end position="229"/>
    </location>
</feature>
<dbReference type="Proteomes" id="UP001176961">
    <property type="component" value="Unassembled WGS sequence"/>
</dbReference>
<proteinExistence type="predicted"/>
<evidence type="ECO:0000256" key="1">
    <source>
        <dbReference type="SAM" id="Phobius"/>
    </source>
</evidence>
<dbReference type="InterPro" id="IPR006621">
    <property type="entry name" value="Nose-resist-to-fluoxetine_N"/>
</dbReference>
<dbReference type="SMART" id="SM00703">
    <property type="entry name" value="NRF"/>
    <property type="match status" value="1"/>
</dbReference>
<comment type="caution">
    <text evidence="4">The sequence shown here is derived from an EMBL/GenBank/DDBJ whole genome shotgun (WGS) entry which is preliminary data.</text>
</comment>
<gene>
    <name evidence="4" type="ORF">CYNAS_LOCUS6346</name>
</gene>